<organism evidence="1 2">
    <name type="scientific">Taxus chinensis</name>
    <name type="common">Chinese yew</name>
    <name type="synonym">Taxus wallichiana var. chinensis</name>
    <dbReference type="NCBI Taxonomy" id="29808"/>
    <lineage>
        <taxon>Eukaryota</taxon>
        <taxon>Viridiplantae</taxon>
        <taxon>Streptophyta</taxon>
        <taxon>Embryophyta</taxon>
        <taxon>Tracheophyta</taxon>
        <taxon>Spermatophyta</taxon>
        <taxon>Pinopsida</taxon>
        <taxon>Pinidae</taxon>
        <taxon>Conifers II</taxon>
        <taxon>Cupressales</taxon>
        <taxon>Taxaceae</taxon>
        <taxon>Taxus</taxon>
    </lineage>
</organism>
<evidence type="ECO:0000313" key="1">
    <source>
        <dbReference type="EMBL" id="KAH9322451.1"/>
    </source>
</evidence>
<reference evidence="1 2" key="1">
    <citation type="journal article" date="2021" name="Nat. Plants">
        <title>The Taxus genome provides insights into paclitaxel biosynthesis.</title>
        <authorList>
            <person name="Xiong X."/>
            <person name="Gou J."/>
            <person name="Liao Q."/>
            <person name="Li Y."/>
            <person name="Zhou Q."/>
            <person name="Bi G."/>
            <person name="Li C."/>
            <person name="Du R."/>
            <person name="Wang X."/>
            <person name="Sun T."/>
            <person name="Guo L."/>
            <person name="Liang H."/>
            <person name="Lu P."/>
            <person name="Wu Y."/>
            <person name="Zhang Z."/>
            <person name="Ro D.K."/>
            <person name="Shang Y."/>
            <person name="Huang S."/>
            <person name="Yan J."/>
        </authorList>
    </citation>
    <scope>NUCLEOTIDE SEQUENCE [LARGE SCALE GENOMIC DNA]</scope>
    <source>
        <strain evidence="1">Ta-2019</strain>
    </source>
</reference>
<sequence length="113" mass="12940">RKQFPEVEIQPSIVDDIVANYEEYKVLPGEIREAISLTNFINLKKNRSGPRAEPRPQTNQRDLQQALGKLSLPTFDGSGKSTTRAWIQKLDTFLSLRPMMEEEAIKFATLHLK</sequence>
<feature type="non-terminal residue" evidence="1">
    <location>
        <position position="113"/>
    </location>
</feature>
<dbReference type="AlphaFoldDB" id="A0AA38GFN9"/>
<evidence type="ECO:0000313" key="2">
    <source>
        <dbReference type="Proteomes" id="UP000824469"/>
    </source>
</evidence>
<dbReference type="EMBL" id="JAHRHJ020000003">
    <property type="protein sequence ID" value="KAH9322451.1"/>
    <property type="molecule type" value="Genomic_DNA"/>
</dbReference>
<name>A0AA38GFN9_TAXCH</name>
<proteinExistence type="predicted"/>
<comment type="caution">
    <text evidence="1">The sequence shown here is derived from an EMBL/GenBank/DDBJ whole genome shotgun (WGS) entry which is preliminary data.</text>
</comment>
<keyword evidence="2" id="KW-1185">Reference proteome</keyword>
<accession>A0AA38GFN9</accession>
<feature type="non-terminal residue" evidence="1">
    <location>
        <position position="1"/>
    </location>
</feature>
<protein>
    <submittedName>
        <fullName evidence="1">Uncharacterized protein</fullName>
    </submittedName>
</protein>
<dbReference type="Proteomes" id="UP000824469">
    <property type="component" value="Unassembled WGS sequence"/>
</dbReference>
<gene>
    <name evidence="1" type="ORF">KI387_017090</name>
</gene>